<dbReference type="GO" id="GO:0006511">
    <property type="term" value="P:ubiquitin-dependent protein catabolic process"/>
    <property type="evidence" value="ECO:0007669"/>
    <property type="project" value="InterPro"/>
</dbReference>
<comment type="caution">
    <text evidence="4">The sequence shown here is derived from an EMBL/GenBank/DDBJ whole genome shotgun (WGS) entry which is preliminary data.</text>
</comment>
<evidence type="ECO:0000313" key="4">
    <source>
        <dbReference type="EMBL" id="CAB1427755.1"/>
    </source>
</evidence>
<dbReference type="InterPro" id="IPR036317">
    <property type="entry name" value="Cullin_homology_sf"/>
</dbReference>
<keyword evidence="5" id="KW-1185">Reference proteome</keyword>
<dbReference type="EMBL" id="CADEAL010000995">
    <property type="protein sequence ID" value="CAB1427755.1"/>
    <property type="molecule type" value="Genomic_DNA"/>
</dbReference>
<organism evidence="4 5">
    <name type="scientific">Pleuronectes platessa</name>
    <name type="common">European plaice</name>
    <dbReference type="NCBI Taxonomy" id="8262"/>
    <lineage>
        <taxon>Eukaryota</taxon>
        <taxon>Metazoa</taxon>
        <taxon>Chordata</taxon>
        <taxon>Craniata</taxon>
        <taxon>Vertebrata</taxon>
        <taxon>Euteleostomi</taxon>
        <taxon>Actinopterygii</taxon>
        <taxon>Neopterygii</taxon>
        <taxon>Teleostei</taxon>
        <taxon>Neoteleostei</taxon>
        <taxon>Acanthomorphata</taxon>
        <taxon>Carangaria</taxon>
        <taxon>Pleuronectiformes</taxon>
        <taxon>Pleuronectoidei</taxon>
        <taxon>Pleuronectidae</taxon>
        <taxon>Pleuronectes</taxon>
    </lineage>
</organism>
<dbReference type="PROSITE" id="PS50069">
    <property type="entry name" value="CULLIN_2"/>
    <property type="match status" value="1"/>
</dbReference>
<dbReference type="InterPro" id="IPR045093">
    <property type="entry name" value="Cullin"/>
</dbReference>
<gene>
    <name evidence="4" type="ORF">PLEPLA_LOCUS15698</name>
</gene>
<reference evidence="4" key="1">
    <citation type="submission" date="2020-03" db="EMBL/GenBank/DDBJ databases">
        <authorList>
            <person name="Weist P."/>
        </authorList>
    </citation>
    <scope>NUCLEOTIDE SEQUENCE</scope>
</reference>
<dbReference type="PANTHER" id="PTHR11932">
    <property type="entry name" value="CULLIN"/>
    <property type="match status" value="1"/>
</dbReference>
<dbReference type="InterPro" id="IPR016158">
    <property type="entry name" value="Cullin_homology"/>
</dbReference>
<dbReference type="SUPFAM" id="SSF75632">
    <property type="entry name" value="Cullin homology domain"/>
    <property type="match status" value="1"/>
</dbReference>
<dbReference type="Gene3D" id="3.30.230.130">
    <property type="entry name" value="Cullin, Chain C, Domain 2"/>
    <property type="match status" value="1"/>
</dbReference>
<protein>
    <recommendedName>
        <fullName evidence="3">Cullin family profile domain-containing protein</fullName>
    </recommendedName>
</protein>
<evidence type="ECO:0000256" key="2">
    <source>
        <dbReference type="PROSITE-ProRule" id="PRU00330"/>
    </source>
</evidence>
<proteinExistence type="inferred from homology"/>
<comment type="similarity">
    <text evidence="2">Belongs to the cullin family.</text>
</comment>
<dbReference type="Pfam" id="PF26557">
    <property type="entry name" value="Cullin_AB"/>
    <property type="match status" value="1"/>
</dbReference>
<name>A0A9N7YDR4_PLEPL</name>
<dbReference type="AlphaFoldDB" id="A0A9N7YDR4"/>
<evidence type="ECO:0000259" key="3">
    <source>
        <dbReference type="PROSITE" id="PS50069"/>
    </source>
</evidence>
<dbReference type="InterPro" id="IPR059120">
    <property type="entry name" value="Cullin-like_AB"/>
</dbReference>
<keyword evidence="1" id="KW-0832">Ubl conjugation</keyword>
<feature type="domain" description="Cullin family profile" evidence="3">
    <location>
        <begin position="89"/>
        <end position="140"/>
    </location>
</feature>
<evidence type="ECO:0000256" key="1">
    <source>
        <dbReference type="ARBA" id="ARBA00022843"/>
    </source>
</evidence>
<dbReference type="GO" id="GO:0031625">
    <property type="term" value="F:ubiquitin protein ligase binding"/>
    <property type="evidence" value="ECO:0007669"/>
    <property type="project" value="InterPro"/>
</dbReference>
<dbReference type="Proteomes" id="UP001153269">
    <property type="component" value="Unassembled WGS sequence"/>
</dbReference>
<evidence type="ECO:0000313" key="5">
    <source>
        <dbReference type="Proteomes" id="UP001153269"/>
    </source>
</evidence>
<accession>A0A9N7YDR4</accession>
<sequence length="169" mass="18931">MFIFVVKPLGTCRGWGSSRSVALLSAPPEAQCAAPGDPHPVAPRLSSVAHAVASKTPTRDTEQVVENIRLKHHILWPQEVRVGGAQVIGSNTRKHTLQDSTLQMTFLMLFNNRAKSTFEEIQQETDISVRELVRALQSPACRKPTQRVLIMEPKSREIENGHKKEKKKY</sequence>